<sequence>MSVADASSGRGQVFEPGSRLITAIDVPDQASADALVARLGEADWLKIGLELFIAGGPELVRGFVSRGYRVMLDLKLHDIPATVARATARAAALGVELLTLHASGGREMLAAAVQAAREAQAAAPQRAPMRLLAVTLLTSLGDGDLDAVGLIGPAEALVARQTAMAVASGCDGVVASPREVARLREAVPERFLIVTPGIRLASASADDQKRTSTPAEARAAGADLLVCGRPIRDARDPVAVADAIRAQIA</sequence>
<dbReference type="GO" id="GO:0004590">
    <property type="term" value="F:orotidine-5'-phosphate decarboxylase activity"/>
    <property type="evidence" value="ECO:0007669"/>
    <property type="project" value="UniProtKB-UniRule"/>
</dbReference>
<accession>D0LZ98</accession>
<dbReference type="AlphaFoldDB" id="D0LZ98"/>
<dbReference type="NCBIfam" id="NF001273">
    <property type="entry name" value="PRK00230.1"/>
    <property type="match status" value="1"/>
</dbReference>
<dbReference type="CDD" id="cd04725">
    <property type="entry name" value="OMP_decarboxylase_like"/>
    <property type="match status" value="1"/>
</dbReference>
<evidence type="ECO:0000256" key="7">
    <source>
        <dbReference type="HAMAP-Rule" id="MF_01200"/>
    </source>
</evidence>
<feature type="binding site" evidence="7 9">
    <location>
        <position position="229"/>
    </location>
    <ligand>
        <name>substrate</name>
    </ligand>
</feature>
<dbReference type="HAMAP" id="MF_01200_B">
    <property type="entry name" value="OMPdecase_type1_B"/>
    <property type="match status" value="1"/>
</dbReference>
<organism evidence="12 13">
    <name type="scientific">Haliangium ochraceum (strain DSM 14365 / JCM 11303 / SMP-2)</name>
    <dbReference type="NCBI Taxonomy" id="502025"/>
    <lineage>
        <taxon>Bacteria</taxon>
        <taxon>Pseudomonadati</taxon>
        <taxon>Myxococcota</taxon>
        <taxon>Polyangia</taxon>
        <taxon>Haliangiales</taxon>
        <taxon>Kofleriaceae</taxon>
        <taxon>Haliangium</taxon>
    </lineage>
</organism>
<evidence type="ECO:0000256" key="5">
    <source>
        <dbReference type="ARBA" id="ARBA00023239"/>
    </source>
</evidence>
<evidence type="ECO:0000256" key="2">
    <source>
        <dbReference type="ARBA" id="ARBA00004861"/>
    </source>
</evidence>
<dbReference type="InterPro" id="IPR011060">
    <property type="entry name" value="RibuloseP-bd_barrel"/>
</dbReference>
<feature type="binding site" evidence="7 9">
    <location>
        <position position="46"/>
    </location>
    <ligand>
        <name>substrate</name>
    </ligand>
</feature>
<comment type="subunit">
    <text evidence="7">Homodimer.</text>
</comment>
<feature type="domain" description="Orotidine 5'-phosphate decarboxylase" evidence="11">
    <location>
        <begin position="19"/>
        <end position="244"/>
    </location>
</feature>
<feature type="active site" description="Proton donor" evidence="7">
    <location>
        <position position="75"/>
    </location>
</feature>
<dbReference type="InterPro" id="IPR018089">
    <property type="entry name" value="OMPdecase_AS"/>
</dbReference>
<evidence type="ECO:0000256" key="3">
    <source>
        <dbReference type="ARBA" id="ARBA00022793"/>
    </source>
</evidence>
<feature type="binding site" evidence="7 9">
    <location>
        <position position="138"/>
    </location>
    <ligand>
        <name>substrate</name>
    </ligand>
</feature>
<dbReference type="EC" id="4.1.1.23" evidence="7"/>
<dbReference type="InterPro" id="IPR013785">
    <property type="entry name" value="Aldolase_TIM"/>
</dbReference>
<evidence type="ECO:0000256" key="10">
    <source>
        <dbReference type="RuleBase" id="RU000512"/>
    </source>
</evidence>
<dbReference type="eggNOG" id="COG0284">
    <property type="taxonomic scope" value="Bacteria"/>
</dbReference>
<dbReference type="PANTHER" id="PTHR32119">
    <property type="entry name" value="OROTIDINE 5'-PHOSPHATE DECARBOXYLASE"/>
    <property type="match status" value="1"/>
</dbReference>
<feature type="active site" description="For OMPdecase activity" evidence="8">
    <location>
        <position position="73"/>
    </location>
</feature>
<gene>
    <name evidence="7" type="primary">pyrF</name>
    <name evidence="12" type="ordered locus">Hoch_3861</name>
</gene>
<name>D0LZ98_HALO1</name>
<dbReference type="RefSeq" id="WP_012828959.1">
    <property type="nucleotide sequence ID" value="NC_013440.1"/>
</dbReference>
<reference evidence="12 13" key="1">
    <citation type="journal article" date="2010" name="Stand. Genomic Sci.">
        <title>Complete genome sequence of Haliangium ochraceum type strain (SMP-2).</title>
        <authorList>
            <consortium name="US DOE Joint Genome Institute (JGI-PGF)"/>
            <person name="Ivanova N."/>
            <person name="Daum C."/>
            <person name="Lang E."/>
            <person name="Abt B."/>
            <person name="Kopitz M."/>
            <person name="Saunders E."/>
            <person name="Lapidus A."/>
            <person name="Lucas S."/>
            <person name="Glavina Del Rio T."/>
            <person name="Nolan M."/>
            <person name="Tice H."/>
            <person name="Copeland A."/>
            <person name="Cheng J.F."/>
            <person name="Chen F."/>
            <person name="Bruce D."/>
            <person name="Goodwin L."/>
            <person name="Pitluck S."/>
            <person name="Mavromatis K."/>
            <person name="Pati A."/>
            <person name="Mikhailova N."/>
            <person name="Chen A."/>
            <person name="Palaniappan K."/>
            <person name="Land M."/>
            <person name="Hauser L."/>
            <person name="Chang Y.J."/>
            <person name="Jeffries C.D."/>
            <person name="Detter J.C."/>
            <person name="Brettin T."/>
            <person name="Rohde M."/>
            <person name="Goker M."/>
            <person name="Bristow J."/>
            <person name="Markowitz V."/>
            <person name="Eisen J.A."/>
            <person name="Hugenholtz P."/>
            <person name="Kyrpides N.C."/>
            <person name="Klenk H.P."/>
        </authorList>
    </citation>
    <scope>NUCLEOTIDE SEQUENCE [LARGE SCALE GENOMIC DNA]</scope>
    <source>
        <strain evidence="13">DSM 14365 / CIP 107738 / JCM 11303 / AJ 13395 / SMP-2</strain>
    </source>
</reference>
<keyword evidence="4 7" id="KW-0665">Pyrimidine biosynthesis</keyword>
<dbReference type="InterPro" id="IPR014732">
    <property type="entry name" value="OMPdecase"/>
</dbReference>
<evidence type="ECO:0000256" key="4">
    <source>
        <dbReference type="ARBA" id="ARBA00022975"/>
    </source>
</evidence>
<comment type="pathway">
    <text evidence="2 7 10">Pyrimidine metabolism; UMP biosynthesis via de novo pathway; UMP from orotate: step 2/2.</text>
</comment>
<keyword evidence="5 7" id="KW-0456">Lyase</keyword>
<keyword evidence="13" id="KW-1185">Reference proteome</keyword>
<dbReference type="SMART" id="SM00934">
    <property type="entry name" value="OMPdecase"/>
    <property type="match status" value="1"/>
</dbReference>
<feature type="active site" description="For OMPdecase activity" evidence="8">
    <location>
        <position position="78"/>
    </location>
</feature>
<evidence type="ECO:0000313" key="12">
    <source>
        <dbReference type="EMBL" id="ACY16360.1"/>
    </source>
</evidence>
<feature type="active site" description="For OMPdecase activity" evidence="8">
    <location>
        <position position="75"/>
    </location>
</feature>
<dbReference type="UniPathway" id="UPA00070">
    <property type="reaction ID" value="UER00120"/>
</dbReference>
<feature type="binding site" evidence="7 9">
    <location>
        <position position="228"/>
    </location>
    <ligand>
        <name>substrate</name>
    </ligand>
</feature>
<feature type="binding site" evidence="7 9">
    <location>
        <position position="199"/>
    </location>
    <ligand>
        <name>substrate</name>
    </ligand>
</feature>
<evidence type="ECO:0000256" key="8">
    <source>
        <dbReference type="PIRSR" id="PIRSR614732-1"/>
    </source>
</evidence>
<evidence type="ECO:0000259" key="11">
    <source>
        <dbReference type="SMART" id="SM00934"/>
    </source>
</evidence>
<protein>
    <recommendedName>
        <fullName evidence="7">Orotidine 5'-phosphate decarboxylase</fullName>
        <ecNumber evidence="7">4.1.1.23</ecNumber>
    </recommendedName>
    <alternativeName>
        <fullName evidence="7">OMP decarboxylase</fullName>
        <shortName evidence="7">OMPDCase</shortName>
        <shortName evidence="7">OMPdecase</shortName>
    </alternativeName>
</protein>
<comment type="function">
    <text evidence="1 7">Catalyzes the decarboxylation of orotidine 5'-monophosphate (OMP) to uridine 5'-monophosphate (UMP).</text>
</comment>
<comment type="similarity">
    <text evidence="7">Belongs to the OMP decarboxylase family. Type 1 subfamily.</text>
</comment>
<dbReference type="STRING" id="502025.Hoch_3861"/>
<dbReference type="Gene3D" id="3.20.20.70">
    <property type="entry name" value="Aldolase class I"/>
    <property type="match status" value="1"/>
</dbReference>
<dbReference type="InterPro" id="IPR047596">
    <property type="entry name" value="OMPdecase_bac"/>
</dbReference>
<dbReference type="Proteomes" id="UP000001880">
    <property type="component" value="Chromosome"/>
</dbReference>
<comment type="catalytic activity">
    <reaction evidence="6 7 10">
        <text>orotidine 5'-phosphate + H(+) = UMP + CO2</text>
        <dbReference type="Rhea" id="RHEA:11596"/>
        <dbReference type="ChEBI" id="CHEBI:15378"/>
        <dbReference type="ChEBI" id="CHEBI:16526"/>
        <dbReference type="ChEBI" id="CHEBI:57538"/>
        <dbReference type="ChEBI" id="CHEBI:57865"/>
        <dbReference type="EC" id="4.1.1.23"/>
    </reaction>
</comment>
<evidence type="ECO:0000256" key="9">
    <source>
        <dbReference type="PIRSR" id="PIRSR614732-2"/>
    </source>
</evidence>
<dbReference type="PROSITE" id="PS00156">
    <property type="entry name" value="OMPDECASE"/>
    <property type="match status" value="1"/>
</dbReference>
<dbReference type="GO" id="GO:0005829">
    <property type="term" value="C:cytosol"/>
    <property type="evidence" value="ECO:0007669"/>
    <property type="project" value="TreeGrafter"/>
</dbReference>
<proteinExistence type="inferred from homology"/>
<dbReference type="EMBL" id="CP001804">
    <property type="protein sequence ID" value="ACY16360.1"/>
    <property type="molecule type" value="Genomic_DNA"/>
</dbReference>
<evidence type="ECO:0000256" key="1">
    <source>
        <dbReference type="ARBA" id="ARBA00002356"/>
    </source>
</evidence>
<dbReference type="NCBIfam" id="TIGR01740">
    <property type="entry name" value="pyrF"/>
    <property type="match status" value="1"/>
</dbReference>
<dbReference type="Pfam" id="PF00215">
    <property type="entry name" value="OMPdecase"/>
    <property type="match status" value="1"/>
</dbReference>
<dbReference type="HOGENOM" id="CLU_067069_1_0_7"/>
<evidence type="ECO:0000313" key="13">
    <source>
        <dbReference type="Proteomes" id="UP000001880"/>
    </source>
</evidence>
<feature type="binding site" evidence="7">
    <location>
        <begin position="73"/>
        <end position="82"/>
    </location>
    <ligand>
        <name>substrate</name>
    </ligand>
</feature>
<keyword evidence="3 7" id="KW-0210">Decarboxylase</keyword>
<dbReference type="GO" id="GO:0044205">
    <property type="term" value="P:'de novo' UMP biosynthetic process"/>
    <property type="evidence" value="ECO:0007669"/>
    <property type="project" value="UniProtKB-UniRule"/>
</dbReference>
<dbReference type="KEGG" id="hoh:Hoch_3861"/>
<dbReference type="GO" id="GO:0006207">
    <property type="term" value="P:'de novo' pyrimidine nucleobase biosynthetic process"/>
    <property type="evidence" value="ECO:0007669"/>
    <property type="project" value="InterPro"/>
</dbReference>
<dbReference type="SUPFAM" id="SSF51366">
    <property type="entry name" value="Ribulose-phoshate binding barrel"/>
    <property type="match status" value="1"/>
</dbReference>
<feature type="binding site" evidence="7 9">
    <location>
        <position position="25"/>
    </location>
    <ligand>
        <name>substrate</name>
    </ligand>
</feature>
<evidence type="ECO:0000256" key="6">
    <source>
        <dbReference type="ARBA" id="ARBA00049157"/>
    </source>
</evidence>
<dbReference type="PANTHER" id="PTHR32119:SF2">
    <property type="entry name" value="OROTIDINE 5'-PHOSPHATE DECARBOXYLASE"/>
    <property type="match status" value="1"/>
</dbReference>
<feature type="binding site" evidence="7 9">
    <location>
        <position position="208"/>
    </location>
    <ligand>
        <name>substrate</name>
    </ligand>
</feature>
<dbReference type="InterPro" id="IPR001754">
    <property type="entry name" value="OMPdeCOase_dom"/>
</dbReference>